<evidence type="ECO:0000256" key="1">
    <source>
        <dbReference type="SAM" id="SignalP"/>
    </source>
</evidence>
<keyword evidence="4" id="KW-1185">Reference proteome</keyword>
<name>A0A0T9PJH4_9GAMM</name>
<feature type="signal peptide" evidence="1">
    <location>
        <begin position="1"/>
        <end position="21"/>
    </location>
</feature>
<dbReference type="AlphaFoldDB" id="A0A0T9PJH4"/>
<reference evidence="2" key="3">
    <citation type="submission" date="2015-03" db="EMBL/GenBank/DDBJ databases">
        <authorList>
            <person name="Murphy D."/>
        </authorList>
    </citation>
    <scope>NUCLEOTIDE SEQUENCE [LARGE SCALE GENOMIC DNA]</scope>
    <source>
        <strain evidence="2">A125KOH2</strain>
    </source>
</reference>
<reference evidence="5" key="1">
    <citation type="submission" date="2015-03" db="EMBL/GenBank/DDBJ databases">
        <authorList>
            <consortium name="Pathogen Informatics"/>
        </authorList>
    </citation>
    <scope>NUCLEOTIDE SEQUENCE [LARGE SCALE GENOMIC DNA]</scope>
    <source>
        <strain evidence="5">A125KOH2</strain>
    </source>
</reference>
<gene>
    <name evidence="2" type="ORF">ERS008529_01856</name>
    <name evidence="3" type="ORF">ERS137968_03228</name>
</gene>
<sequence>MKSHLLFIAGGLLAISGSALAMSLNYQEVGYNIEARGARAVVAELAKAGQLPAVENNIKLGDDNWIAMAPKLAEGGNTSFTAGVKSALSSALIYNPAAVLKAVSNSKTLTLSEVCTAPADAKDSAAKTSFQQRASHTLSTIRNSDMMSQRDNCLAELKKIGR</sequence>
<dbReference type="EMBL" id="CQAZ01000014">
    <property type="protein sequence ID" value="CNH68676.1"/>
    <property type="molecule type" value="Genomic_DNA"/>
</dbReference>
<evidence type="ECO:0000313" key="4">
    <source>
        <dbReference type="Proteomes" id="UP000044625"/>
    </source>
</evidence>
<dbReference type="OrthoDB" id="6494705at2"/>
<dbReference type="STRING" id="1288385.ERS137968_03228"/>
<feature type="chain" id="PRO_5006694661" evidence="1">
    <location>
        <begin position="22"/>
        <end position="162"/>
    </location>
</feature>
<organism evidence="2 5">
    <name type="scientific">Yersinia pekkanenii</name>
    <dbReference type="NCBI Taxonomy" id="1288385"/>
    <lineage>
        <taxon>Bacteria</taxon>
        <taxon>Pseudomonadati</taxon>
        <taxon>Pseudomonadota</taxon>
        <taxon>Gammaproteobacteria</taxon>
        <taxon>Enterobacterales</taxon>
        <taxon>Yersiniaceae</taxon>
        <taxon>Yersinia</taxon>
    </lineage>
</organism>
<evidence type="ECO:0000313" key="3">
    <source>
        <dbReference type="EMBL" id="CRY68127.1"/>
    </source>
</evidence>
<keyword evidence="1" id="KW-0732">Signal</keyword>
<proteinExistence type="predicted"/>
<evidence type="ECO:0000313" key="5">
    <source>
        <dbReference type="Proteomes" id="UP000045840"/>
    </source>
</evidence>
<protein>
    <submittedName>
        <fullName evidence="2">Uncharacterized protein</fullName>
    </submittedName>
</protein>
<dbReference type="Proteomes" id="UP000044625">
    <property type="component" value="Unassembled WGS sequence"/>
</dbReference>
<dbReference type="Proteomes" id="UP000045840">
    <property type="component" value="Unassembled WGS sequence"/>
</dbReference>
<evidence type="ECO:0000313" key="2">
    <source>
        <dbReference type="EMBL" id="CNH68676.1"/>
    </source>
</evidence>
<accession>A0A0T9PJH4</accession>
<reference evidence="3 4" key="2">
    <citation type="submission" date="2015-03" db="EMBL/GenBank/DDBJ databases">
        <authorList>
            <consortium name="Pathogen Informatics"/>
            <person name="Murphy D."/>
        </authorList>
    </citation>
    <scope>NUCLEOTIDE SEQUENCE [LARGE SCALE GENOMIC DNA]</scope>
    <source>
        <strain evidence="4">type strain: CIP110230</strain>
        <strain evidence="3">Type strain: CIP110230</strain>
    </source>
</reference>
<dbReference type="EMBL" id="CWJL01000018">
    <property type="protein sequence ID" value="CRY68127.1"/>
    <property type="molecule type" value="Genomic_DNA"/>
</dbReference>
<dbReference type="RefSeq" id="WP_049612528.1">
    <property type="nucleotide sequence ID" value="NZ_CAWMMU010000018.1"/>
</dbReference>